<evidence type="ECO:0000256" key="1">
    <source>
        <dbReference type="SAM" id="SignalP"/>
    </source>
</evidence>
<keyword evidence="1" id="KW-0732">Signal</keyword>
<sequence length="469" mass="48394">MKFTLSSGLVACSFFAAASSHAIRHHAHGHGHGHGHAQSAASSCYTVNGVGGAAINPLPTVHKSVVSTVTVTAGHVARSTTSLGAPTLATSTVVKTSDRTSHHHHRGEFATTTLLVHTTITLTAPASVITEIANASTYTFGTASFATDAVTIPIPSGFVPIESTLPTAGVAKRHIAERAADPPAGHQTIFPAGIRPEGAPKSVVCNTVIHSTVTVTSTTTAIVKKLAAGTKTATSELTVTQVCTEVFQICEIRHNSILTDLQLHHNFPNHPGKTITKTSIISITSHTTPLTTVTTTPTVTVTDVLPEATFYAACAANNLVSQVNDYPVDGFALAATSISDQQTSNIVQYTDVNATSSYDCCVMAQQTTDSTVFFYTGSDFGVQNGQCLVFISDACPVPGDQTEIYGAVYNGTASQLGGDYHAYMGNAGCGVGVTSATNFTIWTQAQSLGLEGGGVTAGSQAGTQLTNAG</sequence>
<gene>
    <name evidence="2" type="ORF">BDY17DRAFT_132348</name>
</gene>
<feature type="signal peptide" evidence="1">
    <location>
        <begin position="1"/>
        <end position="20"/>
    </location>
</feature>
<dbReference type="GeneID" id="54470426"/>
<dbReference type="OrthoDB" id="5428787at2759"/>
<reference evidence="2" key="1">
    <citation type="journal article" date="2020" name="Stud. Mycol.">
        <title>101 Dothideomycetes genomes: a test case for predicting lifestyles and emergence of pathogens.</title>
        <authorList>
            <person name="Haridas S."/>
            <person name="Albert R."/>
            <person name="Binder M."/>
            <person name="Bloem J."/>
            <person name="Labutti K."/>
            <person name="Salamov A."/>
            <person name="Andreopoulos B."/>
            <person name="Baker S."/>
            <person name="Barry K."/>
            <person name="Bills G."/>
            <person name="Bluhm B."/>
            <person name="Cannon C."/>
            <person name="Castanera R."/>
            <person name="Culley D."/>
            <person name="Daum C."/>
            <person name="Ezra D."/>
            <person name="Gonzalez J."/>
            <person name="Henrissat B."/>
            <person name="Kuo A."/>
            <person name="Liang C."/>
            <person name="Lipzen A."/>
            <person name="Lutzoni F."/>
            <person name="Magnuson J."/>
            <person name="Mondo S."/>
            <person name="Nolan M."/>
            <person name="Ohm R."/>
            <person name="Pangilinan J."/>
            <person name="Park H.-J."/>
            <person name="Ramirez L."/>
            <person name="Alfaro M."/>
            <person name="Sun H."/>
            <person name="Tritt A."/>
            <person name="Yoshinaga Y."/>
            <person name="Zwiers L.-H."/>
            <person name="Turgeon B."/>
            <person name="Goodwin S."/>
            <person name="Spatafora J."/>
            <person name="Crous P."/>
            <person name="Grigoriev I."/>
        </authorList>
    </citation>
    <scope>NUCLEOTIDE SEQUENCE</scope>
    <source>
        <strain evidence="2">CBS 113389</strain>
    </source>
</reference>
<proteinExistence type="predicted"/>
<evidence type="ECO:0008006" key="4">
    <source>
        <dbReference type="Google" id="ProtNLM"/>
    </source>
</evidence>
<dbReference type="EMBL" id="MU001634">
    <property type="protein sequence ID" value="KAF2484626.1"/>
    <property type="molecule type" value="Genomic_DNA"/>
</dbReference>
<name>A0A6A6PXY7_9PEZI</name>
<dbReference type="AlphaFoldDB" id="A0A6A6PXY7"/>
<feature type="chain" id="PRO_5025332935" description="Ubiquitin 3 binding protein But2 C-terminal domain-containing protein" evidence="1">
    <location>
        <begin position="21"/>
        <end position="469"/>
    </location>
</feature>
<evidence type="ECO:0000313" key="3">
    <source>
        <dbReference type="Proteomes" id="UP000799767"/>
    </source>
</evidence>
<dbReference type="Proteomes" id="UP000799767">
    <property type="component" value="Unassembled WGS sequence"/>
</dbReference>
<protein>
    <recommendedName>
        <fullName evidence="4">Ubiquitin 3 binding protein But2 C-terminal domain-containing protein</fullName>
    </recommendedName>
</protein>
<evidence type="ECO:0000313" key="2">
    <source>
        <dbReference type="EMBL" id="KAF2484626.1"/>
    </source>
</evidence>
<accession>A0A6A6PXY7</accession>
<keyword evidence="3" id="KW-1185">Reference proteome</keyword>
<organism evidence="2 3">
    <name type="scientific">Neohortaea acidophila</name>
    <dbReference type="NCBI Taxonomy" id="245834"/>
    <lineage>
        <taxon>Eukaryota</taxon>
        <taxon>Fungi</taxon>
        <taxon>Dikarya</taxon>
        <taxon>Ascomycota</taxon>
        <taxon>Pezizomycotina</taxon>
        <taxon>Dothideomycetes</taxon>
        <taxon>Dothideomycetidae</taxon>
        <taxon>Mycosphaerellales</taxon>
        <taxon>Teratosphaeriaceae</taxon>
        <taxon>Neohortaea</taxon>
    </lineage>
</organism>
<dbReference type="RefSeq" id="XP_033591195.1">
    <property type="nucleotide sequence ID" value="XM_033729424.1"/>
</dbReference>